<feature type="non-terminal residue" evidence="1">
    <location>
        <position position="1"/>
    </location>
</feature>
<protein>
    <submittedName>
        <fullName evidence="1">Uncharacterized protein</fullName>
    </submittedName>
</protein>
<sequence length="63" mass="7455">ERFCRDCAHVYQQPMMQMMDQSYMRRRSQHMILPKIAPTLDSKLYMLIPLALPQQAHVKCATC</sequence>
<reference evidence="1 2" key="1">
    <citation type="submission" date="2024-02" db="EMBL/GenBank/DDBJ databases">
        <authorList>
            <person name="Vignale AGUSTIN F."/>
            <person name="Sosa J E."/>
            <person name="Modenutti C."/>
        </authorList>
    </citation>
    <scope>NUCLEOTIDE SEQUENCE [LARGE SCALE GENOMIC DNA]</scope>
</reference>
<proteinExistence type="predicted"/>
<dbReference type="AlphaFoldDB" id="A0ABC8SWW1"/>
<gene>
    <name evidence="1" type="ORF">ILEXP_LOCUS27888</name>
</gene>
<comment type="caution">
    <text evidence="1">The sequence shown here is derived from an EMBL/GenBank/DDBJ whole genome shotgun (WGS) entry which is preliminary data.</text>
</comment>
<dbReference type="EMBL" id="CAUOFW020003319">
    <property type="protein sequence ID" value="CAK9159192.1"/>
    <property type="molecule type" value="Genomic_DNA"/>
</dbReference>
<name>A0ABC8SWW1_9AQUA</name>
<organism evidence="1 2">
    <name type="scientific">Ilex paraguariensis</name>
    <name type="common">yerba mate</name>
    <dbReference type="NCBI Taxonomy" id="185542"/>
    <lineage>
        <taxon>Eukaryota</taxon>
        <taxon>Viridiplantae</taxon>
        <taxon>Streptophyta</taxon>
        <taxon>Embryophyta</taxon>
        <taxon>Tracheophyta</taxon>
        <taxon>Spermatophyta</taxon>
        <taxon>Magnoliopsida</taxon>
        <taxon>eudicotyledons</taxon>
        <taxon>Gunneridae</taxon>
        <taxon>Pentapetalae</taxon>
        <taxon>asterids</taxon>
        <taxon>campanulids</taxon>
        <taxon>Aquifoliales</taxon>
        <taxon>Aquifoliaceae</taxon>
        <taxon>Ilex</taxon>
    </lineage>
</organism>
<keyword evidence="2" id="KW-1185">Reference proteome</keyword>
<accession>A0ABC8SWW1</accession>
<evidence type="ECO:0000313" key="1">
    <source>
        <dbReference type="EMBL" id="CAK9159192.1"/>
    </source>
</evidence>
<dbReference type="Proteomes" id="UP001642360">
    <property type="component" value="Unassembled WGS sequence"/>
</dbReference>
<evidence type="ECO:0000313" key="2">
    <source>
        <dbReference type="Proteomes" id="UP001642360"/>
    </source>
</evidence>